<proteinExistence type="predicted"/>
<dbReference type="OrthoDB" id="10426510at2759"/>
<evidence type="ECO:0000313" key="2">
    <source>
        <dbReference type="EMBL" id="KPM42292.1"/>
    </source>
</evidence>
<dbReference type="AlphaFoldDB" id="A0A0N8H7N8"/>
<keyword evidence="1" id="KW-1133">Transmembrane helix</keyword>
<organism evidence="2 3">
    <name type="scientific">Neonectria ditissima</name>
    <dbReference type="NCBI Taxonomy" id="78410"/>
    <lineage>
        <taxon>Eukaryota</taxon>
        <taxon>Fungi</taxon>
        <taxon>Dikarya</taxon>
        <taxon>Ascomycota</taxon>
        <taxon>Pezizomycotina</taxon>
        <taxon>Sordariomycetes</taxon>
        <taxon>Hypocreomycetidae</taxon>
        <taxon>Hypocreales</taxon>
        <taxon>Nectriaceae</taxon>
        <taxon>Neonectria</taxon>
    </lineage>
</organism>
<evidence type="ECO:0000256" key="1">
    <source>
        <dbReference type="SAM" id="Phobius"/>
    </source>
</evidence>
<keyword evidence="1" id="KW-0472">Membrane</keyword>
<name>A0A0N8H7N8_9HYPO</name>
<reference evidence="2 3" key="1">
    <citation type="submission" date="2015-09" db="EMBL/GenBank/DDBJ databases">
        <title>Draft genome of a European isolate of the apple canker pathogen Neonectria ditissima.</title>
        <authorList>
            <person name="Gomez-Cortecero A."/>
            <person name="Harrison R.J."/>
            <person name="Armitage A.D."/>
        </authorList>
    </citation>
    <scope>NUCLEOTIDE SEQUENCE [LARGE SCALE GENOMIC DNA]</scope>
    <source>
        <strain evidence="2 3">R09/05</strain>
    </source>
</reference>
<keyword evidence="3" id="KW-1185">Reference proteome</keyword>
<comment type="caution">
    <text evidence="2">The sequence shown here is derived from an EMBL/GenBank/DDBJ whole genome shotgun (WGS) entry which is preliminary data.</text>
</comment>
<protein>
    <submittedName>
        <fullName evidence="2">Uncharacterized protein</fullName>
    </submittedName>
</protein>
<feature type="transmembrane region" description="Helical" evidence="1">
    <location>
        <begin position="22"/>
        <end position="41"/>
    </location>
</feature>
<gene>
    <name evidence="2" type="ORF">AK830_g4243</name>
</gene>
<keyword evidence="1" id="KW-0812">Transmembrane</keyword>
<sequence length="415" mass="46141">MTDPRHEETCKRLWISNALIRVTLKCTLVAFLLCCLAAPFLPRTEHGQTHSRAYTYYEPLALYDDAMAMAETYATAAYPLMKRYNAGFFHRLSNDAYSLCLALYPRGDIWTPDRGPISTTNSTALWQRILSDEPLADGGDARGLETFEQGHVDLYAFCDYVHGAISAAEDSYRSNDAHYLARPWPSTDEASLVWPADGDQVKAVEAIGRLLTSDGNFASGDYFKNRASILSLKTKLRTSERALAKLIHMADDVVVRFVAATPLPSARERLRHWASRDTSSDKAAAEIKRISQASLHLRDARDNVTSLIVELDGLTSLADSVLDCEAAWARLAGELVSLSTPAWPWQVTKANSSYTWTGCGWLTRRSRAERRGANAPRSIRACAGLKERLRGLSGGQRSYHDAAVEEDAIRQGYFH</sequence>
<evidence type="ECO:0000313" key="3">
    <source>
        <dbReference type="Proteomes" id="UP000050424"/>
    </source>
</evidence>
<dbReference type="Proteomes" id="UP000050424">
    <property type="component" value="Unassembled WGS sequence"/>
</dbReference>
<dbReference type="EMBL" id="LKCW01000051">
    <property type="protein sequence ID" value="KPM42292.1"/>
    <property type="molecule type" value="Genomic_DNA"/>
</dbReference>
<accession>A0A0N8H7N8</accession>